<dbReference type="InterPro" id="IPR029055">
    <property type="entry name" value="Ntn_hydrolases_N"/>
</dbReference>
<reference evidence="1" key="1">
    <citation type="submission" date="2018-05" db="EMBL/GenBank/DDBJ databases">
        <authorList>
            <person name="Lanie J.A."/>
            <person name="Ng W.-L."/>
            <person name="Kazmierczak K.M."/>
            <person name="Andrzejewski T.M."/>
            <person name="Davidsen T.M."/>
            <person name="Wayne K.J."/>
            <person name="Tettelin H."/>
            <person name="Glass J.I."/>
            <person name="Rusch D."/>
            <person name="Podicherti R."/>
            <person name="Tsui H.-C.T."/>
            <person name="Winkler M.E."/>
        </authorList>
    </citation>
    <scope>NUCLEOTIDE SEQUENCE</scope>
</reference>
<dbReference type="Pfam" id="PF01019">
    <property type="entry name" value="G_glu_transpept"/>
    <property type="match status" value="1"/>
</dbReference>
<gene>
    <name evidence="1" type="ORF">METZ01_LOCUS164791</name>
</gene>
<dbReference type="AlphaFoldDB" id="A0A382BFH7"/>
<accession>A0A382BFH7</accession>
<dbReference type="InterPro" id="IPR051792">
    <property type="entry name" value="GGT_bact"/>
</dbReference>
<organism evidence="1">
    <name type="scientific">marine metagenome</name>
    <dbReference type="NCBI Taxonomy" id="408172"/>
    <lineage>
        <taxon>unclassified sequences</taxon>
        <taxon>metagenomes</taxon>
        <taxon>ecological metagenomes</taxon>
    </lineage>
</organism>
<evidence type="ECO:0008006" key="2">
    <source>
        <dbReference type="Google" id="ProtNLM"/>
    </source>
</evidence>
<name>A0A382BFH7_9ZZZZ</name>
<dbReference type="EMBL" id="UINC01029358">
    <property type="protein sequence ID" value="SVB11937.1"/>
    <property type="molecule type" value="Genomic_DNA"/>
</dbReference>
<dbReference type="Gene3D" id="1.10.246.130">
    <property type="match status" value="1"/>
</dbReference>
<dbReference type="PANTHER" id="PTHR43199">
    <property type="entry name" value="GLUTATHIONE HYDROLASE"/>
    <property type="match status" value="1"/>
</dbReference>
<sequence>MFRCFSLGMGRRAGVVIGLSLVVVYGTTALAQDHRNATSTHGMVVSRSVEASDVGARILEQGGNAVDAAIATAFALAVTHPSAGNIGGGGFMLIHPSDGRAPTFIDYREKAPLSSTKTMFLDEQGDYVDGGSRKNHLYVGVPGTVAGMVLAHEQFGSLAWTELVTPAVTLAEDGFVLNQLAVGLNRVLERSNNDEFKRVYGKSGGDELWLPTDRLVLGDLGRTLRRINELGLDGFYSGETADLLHEEMQRGGGYITREDLKAYEAVIREPIHGMFRGYDIYSSPPPSSGGISLTLMLNMLENFDLRATGRWSSETTHIIVETMRRGYANRAKYLGDSDFIDIPT</sequence>
<proteinExistence type="predicted"/>
<dbReference type="SUPFAM" id="SSF56235">
    <property type="entry name" value="N-terminal nucleophile aminohydrolases (Ntn hydrolases)"/>
    <property type="match status" value="1"/>
</dbReference>
<dbReference type="PRINTS" id="PR01210">
    <property type="entry name" value="GGTRANSPTASE"/>
</dbReference>
<dbReference type="PANTHER" id="PTHR43199:SF1">
    <property type="entry name" value="GLUTATHIONE HYDROLASE PROENZYME"/>
    <property type="match status" value="1"/>
</dbReference>
<evidence type="ECO:0000313" key="1">
    <source>
        <dbReference type="EMBL" id="SVB11937.1"/>
    </source>
</evidence>
<protein>
    <recommendedName>
        <fullName evidence="2">Gamma-glutamyltransferase</fullName>
    </recommendedName>
</protein>
<feature type="non-terminal residue" evidence="1">
    <location>
        <position position="344"/>
    </location>
</feature>
<dbReference type="InterPro" id="IPR043138">
    <property type="entry name" value="GGT_lsub"/>
</dbReference>